<keyword evidence="1" id="KW-0805">Transcription regulation</keyword>
<dbReference type="Gene3D" id="1.10.1660.10">
    <property type="match status" value="1"/>
</dbReference>
<sequence length="367" mass="40879">MNTKHTAIATELEYYSDTPLFNTKAVVQQTGIPAPTLRAWERRYQLLSPERADNTYRLYSERDINLIRWLKDQVDTGMSISQAIALFRHLNEEHTAASKESSSAFSIALPQPVAEPLEAEEKADEKAQYPLLDSAHDMLESPPSKNDTMEIIQNHLIEIFQSLDEQTAHVLMGSVLSLYSVEQVCLGIVTPTLWKIGQLWEEGKITVTVEHFASNFFRALLTNRFYVTPGPLQGPLVLVASAPQEAHELAALMLALFLRRQGIRVAYLGQSIETIGLLHTVRRLKPTLICLSVTMPNYISNLVQLSQLLQHIPIPRPTLVFGGQAFVHQDHLIESIAGCYVSGDLATVASKLQSMILAQTDYSGSST</sequence>
<dbReference type="AlphaFoldDB" id="A0A401ZTY4"/>
<evidence type="ECO:0000256" key="1">
    <source>
        <dbReference type="ARBA" id="ARBA00023015"/>
    </source>
</evidence>
<proteinExistence type="predicted"/>
<dbReference type="InterPro" id="IPR036594">
    <property type="entry name" value="Meth_synthase_dom"/>
</dbReference>
<dbReference type="PROSITE" id="PS50937">
    <property type="entry name" value="HTH_MERR_2"/>
    <property type="match status" value="1"/>
</dbReference>
<evidence type="ECO:0000256" key="2">
    <source>
        <dbReference type="ARBA" id="ARBA00023125"/>
    </source>
</evidence>
<dbReference type="RefSeq" id="WP_126577870.1">
    <property type="nucleotide sequence ID" value="NZ_BIFR01000001.1"/>
</dbReference>
<dbReference type="Proteomes" id="UP000287352">
    <property type="component" value="Unassembled WGS sequence"/>
</dbReference>
<keyword evidence="2" id="KW-0238">DNA-binding</keyword>
<dbReference type="SUPFAM" id="SSF46955">
    <property type="entry name" value="Putative DNA-binding domain"/>
    <property type="match status" value="1"/>
</dbReference>
<protein>
    <submittedName>
        <fullName evidence="6">MerR family transcriptional regulator</fullName>
    </submittedName>
</protein>
<dbReference type="Pfam" id="PF13411">
    <property type="entry name" value="MerR_1"/>
    <property type="match status" value="1"/>
</dbReference>
<accession>A0A401ZTY4</accession>
<feature type="domain" description="B12-binding" evidence="5">
    <location>
        <begin position="234"/>
        <end position="363"/>
    </location>
</feature>
<dbReference type="InterPro" id="IPR003759">
    <property type="entry name" value="Cbl-bd_cap"/>
</dbReference>
<keyword evidence="7" id="KW-1185">Reference proteome</keyword>
<keyword evidence="3" id="KW-0804">Transcription</keyword>
<dbReference type="Pfam" id="PF02607">
    <property type="entry name" value="B12-binding_2"/>
    <property type="match status" value="1"/>
</dbReference>
<dbReference type="PANTHER" id="PTHR30204:SF67">
    <property type="entry name" value="HTH-TYPE TRANSCRIPTIONAL REGULATOR MLRA-RELATED"/>
    <property type="match status" value="1"/>
</dbReference>
<dbReference type="InterPro" id="IPR009061">
    <property type="entry name" value="DNA-bd_dom_put_sf"/>
</dbReference>
<dbReference type="CDD" id="cd01104">
    <property type="entry name" value="HTH_MlrA-CarA"/>
    <property type="match status" value="1"/>
</dbReference>
<feature type="domain" description="HTH merR-type" evidence="4">
    <location>
        <begin position="30"/>
        <end position="89"/>
    </location>
</feature>
<reference evidence="7" key="1">
    <citation type="submission" date="2018-12" db="EMBL/GenBank/DDBJ databases">
        <title>Tengunoibacter tsumagoiensis gen. nov., sp. nov., Dictyobacter kobayashii sp. nov., D. alpinus sp. nov., and D. joshuensis sp. nov. and description of Dictyobacteraceae fam. nov. within the order Ktedonobacterales isolated from Tengu-no-mugimeshi.</title>
        <authorList>
            <person name="Wang C.M."/>
            <person name="Zheng Y."/>
            <person name="Sakai Y."/>
            <person name="Toyoda A."/>
            <person name="Minakuchi Y."/>
            <person name="Abe K."/>
            <person name="Yokota A."/>
            <person name="Yabe S."/>
        </authorList>
    </citation>
    <scope>NUCLEOTIDE SEQUENCE [LARGE SCALE GENOMIC DNA]</scope>
    <source>
        <strain evidence="7">Uno3</strain>
    </source>
</reference>
<dbReference type="GO" id="GO:0003677">
    <property type="term" value="F:DNA binding"/>
    <property type="evidence" value="ECO:0007669"/>
    <property type="project" value="UniProtKB-KW"/>
</dbReference>
<dbReference type="Gene3D" id="3.40.50.280">
    <property type="entry name" value="Cobalamin-binding domain"/>
    <property type="match status" value="1"/>
</dbReference>
<dbReference type="Gene3D" id="1.10.1240.10">
    <property type="entry name" value="Methionine synthase domain"/>
    <property type="match status" value="1"/>
</dbReference>
<organism evidence="6 7">
    <name type="scientific">Tengunoibacter tsumagoiensis</name>
    <dbReference type="NCBI Taxonomy" id="2014871"/>
    <lineage>
        <taxon>Bacteria</taxon>
        <taxon>Bacillati</taxon>
        <taxon>Chloroflexota</taxon>
        <taxon>Ktedonobacteria</taxon>
        <taxon>Ktedonobacterales</taxon>
        <taxon>Dictyobacteraceae</taxon>
        <taxon>Tengunoibacter</taxon>
    </lineage>
</organism>
<dbReference type="GO" id="GO:0046872">
    <property type="term" value="F:metal ion binding"/>
    <property type="evidence" value="ECO:0007669"/>
    <property type="project" value="InterPro"/>
</dbReference>
<dbReference type="PROSITE" id="PS51332">
    <property type="entry name" value="B12_BINDING"/>
    <property type="match status" value="1"/>
</dbReference>
<dbReference type="EMBL" id="BIFR01000001">
    <property type="protein sequence ID" value="GCE10256.1"/>
    <property type="molecule type" value="Genomic_DNA"/>
</dbReference>
<dbReference type="InterPro" id="IPR006158">
    <property type="entry name" value="Cobalamin-bd"/>
</dbReference>
<dbReference type="OrthoDB" id="9800334at2"/>
<dbReference type="InterPro" id="IPR036724">
    <property type="entry name" value="Cobalamin-bd_sf"/>
</dbReference>
<evidence type="ECO:0000259" key="4">
    <source>
        <dbReference type="PROSITE" id="PS50937"/>
    </source>
</evidence>
<dbReference type="Pfam" id="PF02310">
    <property type="entry name" value="B12-binding"/>
    <property type="match status" value="1"/>
</dbReference>
<dbReference type="SUPFAM" id="SSF52242">
    <property type="entry name" value="Cobalamin (vitamin B12)-binding domain"/>
    <property type="match status" value="1"/>
</dbReference>
<evidence type="ECO:0000259" key="5">
    <source>
        <dbReference type="PROSITE" id="PS51332"/>
    </source>
</evidence>
<evidence type="ECO:0000256" key="3">
    <source>
        <dbReference type="ARBA" id="ARBA00023163"/>
    </source>
</evidence>
<dbReference type="InterPro" id="IPR047057">
    <property type="entry name" value="MerR_fam"/>
</dbReference>
<evidence type="ECO:0000313" key="6">
    <source>
        <dbReference type="EMBL" id="GCE10256.1"/>
    </source>
</evidence>
<dbReference type="PANTHER" id="PTHR30204">
    <property type="entry name" value="REDOX-CYCLING DRUG-SENSING TRANSCRIPTIONAL ACTIVATOR SOXR"/>
    <property type="match status" value="1"/>
</dbReference>
<dbReference type="GO" id="GO:0031419">
    <property type="term" value="F:cobalamin binding"/>
    <property type="evidence" value="ECO:0007669"/>
    <property type="project" value="InterPro"/>
</dbReference>
<evidence type="ECO:0000313" key="7">
    <source>
        <dbReference type="Proteomes" id="UP000287352"/>
    </source>
</evidence>
<dbReference type="InterPro" id="IPR000551">
    <property type="entry name" value="MerR-type_HTH_dom"/>
</dbReference>
<gene>
    <name evidence="6" type="ORF">KTT_01150</name>
</gene>
<dbReference type="SMART" id="SM00422">
    <property type="entry name" value="HTH_MERR"/>
    <property type="match status" value="1"/>
</dbReference>
<name>A0A401ZTY4_9CHLR</name>
<dbReference type="GO" id="GO:0003700">
    <property type="term" value="F:DNA-binding transcription factor activity"/>
    <property type="evidence" value="ECO:0007669"/>
    <property type="project" value="InterPro"/>
</dbReference>
<comment type="caution">
    <text evidence="6">The sequence shown here is derived from an EMBL/GenBank/DDBJ whole genome shotgun (WGS) entry which is preliminary data.</text>
</comment>